<evidence type="ECO:0000256" key="2">
    <source>
        <dbReference type="ARBA" id="ARBA00022475"/>
    </source>
</evidence>
<evidence type="ECO:0000256" key="1">
    <source>
        <dbReference type="ARBA" id="ARBA00004162"/>
    </source>
</evidence>
<feature type="transmembrane region" description="Helical" evidence="6">
    <location>
        <begin position="12"/>
        <end position="31"/>
    </location>
</feature>
<dbReference type="RefSeq" id="WP_116225096.1">
    <property type="nucleotide sequence ID" value="NZ_AP018437.1"/>
</dbReference>
<evidence type="ECO:0000313" key="9">
    <source>
        <dbReference type="Proteomes" id="UP000256388"/>
    </source>
</evidence>
<gene>
    <name evidence="8" type="ORF">DFR64_1808</name>
</gene>
<dbReference type="AlphaFoldDB" id="A0A3E0AAU3"/>
<dbReference type="EMBL" id="QUMS01000002">
    <property type="protein sequence ID" value="REG08441.1"/>
    <property type="molecule type" value="Genomic_DNA"/>
</dbReference>
<dbReference type="PANTHER" id="PTHR33885:SF3">
    <property type="entry name" value="PHAGE SHOCK PROTEIN C"/>
    <property type="match status" value="1"/>
</dbReference>
<keyword evidence="3 6" id="KW-0812">Transmembrane</keyword>
<name>A0A3E0AAU3_9CHLR</name>
<protein>
    <submittedName>
        <fullName evidence="8">Phage shock protein C (PspC) family protein</fullName>
    </submittedName>
</protein>
<keyword evidence="2" id="KW-1003">Cell membrane</keyword>
<keyword evidence="9" id="KW-1185">Reference proteome</keyword>
<dbReference type="GO" id="GO:0005886">
    <property type="term" value="C:plasma membrane"/>
    <property type="evidence" value="ECO:0007669"/>
    <property type="project" value="UniProtKB-SubCell"/>
</dbReference>
<evidence type="ECO:0000256" key="6">
    <source>
        <dbReference type="SAM" id="Phobius"/>
    </source>
</evidence>
<evidence type="ECO:0000313" key="8">
    <source>
        <dbReference type="EMBL" id="REG08441.1"/>
    </source>
</evidence>
<proteinExistence type="predicted"/>
<feature type="transmembrane region" description="Helical" evidence="6">
    <location>
        <begin position="125"/>
        <end position="143"/>
    </location>
</feature>
<dbReference type="Proteomes" id="UP000256388">
    <property type="component" value="Unassembled WGS sequence"/>
</dbReference>
<evidence type="ECO:0000256" key="3">
    <source>
        <dbReference type="ARBA" id="ARBA00022692"/>
    </source>
</evidence>
<accession>A0A3E0AAU3</accession>
<evidence type="ECO:0000259" key="7">
    <source>
        <dbReference type="Pfam" id="PF04024"/>
    </source>
</evidence>
<reference evidence="8 9" key="1">
    <citation type="submission" date="2018-08" db="EMBL/GenBank/DDBJ databases">
        <title>Genomic Encyclopedia of Type Strains, Phase IV (KMG-IV): sequencing the most valuable type-strain genomes for metagenomic binning, comparative biology and taxonomic classification.</title>
        <authorList>
            <person name="Goeker M."/>
        </authorList>
    </citation>
    <scope>NUCLEOTIDE SEQUENCE [LARGE SCALE GENOMIC DNA]</scope>
    <source>
        <strain evidence="8 9">DSM 23923</strain>
    </source>
</reference>
<feature type="transmembrane region" description="Helical" evidence="6">
    <location>
        <begin position="37"/>
        <end position="57"/>
    </location>
</feature>
<comment type="caution">
    <text evidence="8">The sequence shown here is derived from an EMBL/GenBank/DDBJ whole genome shotgun (WGS) entry which is preliminary data.</text>
</comment>
<organism evidence="8 9">
    <name type="scientific">Pelolinea submarina</name>
    <dbReference type="NCBI Taxonomy" id="913107"/>
    <lineage>
        <taxon>Bacteria</taxon>
        <taxon>Bacillati</taxon>
        <taxon>Chloroflexota</taxon>
        <taxon>Anaerolineae</taxon>
        <taxon>Anaerolineales</taxon>
        <taxon>Anaerolineaceae</taxon>
        <taxon>Pelolinea</taxon>
    </lineage>
</organism>
<dbReference type="PANTHER" id="PTHR33885">
    <property type="entry name" value="PHAGE SHOCK PROTEIN C"/>
    <property type="match status" value="1"/>
</dbReference>
<sequence length="147" mass="16702">MNKRLFRSDTDRVFGGVCGGLAEYLGIPAIILRIFFILWMILGEFSFFIYAILWVIIPVEGDTSTFHSEDLGFRLRQIGQEVSDIFHQPDSQIITYAGAGLIVWGVYRLIAQTGIRILPVGYDQYVWPVLLIIAGAFVLFKALKRKK</sequence>
<evidence type="ECO:0000256" key="5">
    <source>
        <dbReference type="ARBA" id="ARBA00023136"/>
    </source>
</evidence>
<dbReference type="InterPro" id="IPR007168">
    <property type="entry name" value="Phageshock_PspC_N"/>
</dbReference>
<keyword evidence="4 6" id="KW-1133">Transmembrane helix</keyword>
<feature type="domain" description="Phage shock protein PspC N-terminal" evidence="7">
    <location>
        <begin position="3"/>
        <end position="60"/>
    </location>
</feature>
<dbReference type="OrthoDB" id="166925at2"/>
<comment type="subcellular location">
    <subcellularLocation>
        <location evidence="1">Cell membrane</location>
        <topology evidence="1">Single-pass membrane protein</topology>
    </subcellularLocation>
</comment>
<dbReference type="Pfam" id="PF04024">
    <property type="entry name" value="PspC"/>
    <property type="match status" value="1"/>
</dbReference>
<evidence type="ECO:0000256" key="4">
    <source>
        <dbReference type="ARBA" id="ARBA00022989"/>
    </source>
</evidence>
<dbReference type="InterPro" id="IPR052027">
    <property type="entry name" value="PspC"/>
</dbReference>
<feature type="transmembrane region" description="Helical" evidence="6">
    <location>
        <begin position="93"/>
        <end position="110"/>
    </location>
</feature>
<keyword evidence="5 6" id="KW-0472">Membrane</keyword>